<dbReference type="SMART" id="SM00852">
    <property type="entry name" value="MoCF_biosynth"/>
    <property type="match status" value="1"/>
</dbReference>
<name>A0A7G7CNN7_9CORY</name>
<dbReference type="GO" id="GO:0006777">
    <property type="term" value="P:Mo-molybdopterin cofactor biosynthetic process"/>
    <property type="evidence" value="ECO:0007669"/>
    <property type="project" value="UniProtKB-KW"/>
</dbReference>
<dbReference type="InterPro" id="IPR001453">
    <property type="entry name" value="MoaB/Mog_dom"/>
</dbReference>
<evidence type="ECO:0000313" key="4">
    <source>
        <dbReference type="EMBL" id="QNE89203.1"/>
    </source>
</evidence>
<evidence type="ECO:0000313" key="5">
    <source>
        <dbReference type="Proteomes" id="UP000515743"/>
    </source>
</evidence>
<dbReference type="EMBL" id="CP059404">
    <property type="protein sequence ID" value="QNE89203.1"/>
    <property type="molecule type" value="Genomic_DNA"/>
</dbReference>
<evidence type="ECO:0000256" key="2">
    <source>
        <dbReference type="ARBA" id="ARBA00023150"/>
    </source>
</evidence>
<keyword evidence="5" id="KW-1185">Reference proteome</keyword>
<dbReference type="AlphaFoldDB" id="A0A7G7CNN7"/>
<dbReference type="PANTHER" id="PTHR43764">
    <property type="entry name" value="MOLYBDENUM COFACTOR BIOSYNTHESIS"/>
    <property type="match status" value="1"/>
</dbReference>
<evidence type="ECO:0000256" key="1">
    <source>
        <dbReference type="ARBA" id="ARBA00005046"/>
    </source>
</evidence>
<dbReference type="InterPro" id="IPR051920">
    <property type="entry name" value="MPT_Adenylyltrnsfr/MoaC-Rel"/>
</dbReference>
<dbReference type="Pfam" id="PF00994">
    <property type="entry name" value="MoCF_biosynth"/>
    <property type="match status" value="1"/>
</dbReference>
<protein>
    <submittedName>
        <fullName evidence="4">Molybdenum cofactor biosynthesis protein</fullName>
    </submittedName>
</protein>
<accession>A0A7G7CNN7</accession>
<feature type="domain" description="MoaB/Mog" evidence="3">
    <location>
        <begin position="51"/>
        <end position="192"/>
    </location>
</feature>
<dbReference type="SUPFAM" id="SSF53218">
    <property type="entry name" value="Molybdenum cofactor biosynthesis proteins"/>
    <property type="match status" value="1"/>
</dbReference>
<evidence type="ECO:0000259" key="3">
    <source>
        <dbReference type="SMART" id="SM00852"/>
    </source>
</evidence>
<dbReference type="Proteomes" id="UP000515743">
    <property type="component" value="Chromosome"/>
</dbReference>
<organism evidence="4 5">
    <name type="scientific">Corynebacterium incognita</name>
    <dbReference type="NCBI Taxonomy" id="2754725"/>
    <lineage>
        <taxon>Bacteria</taxon>
        <taxon>Bacillati</taxon>
        <taxon>Actinomycetota</taxon>
        <taxon>Actinomycetes</taxon>
        <taxon>Mycobacteriales</taxon>
        <taxon>Corynebacteriaceae</taxon>
        <taxon>Corynebacterium</taxon>
    </lineage>
</organism>
<gene>
    <name evidence="4" type="ORF">H0194_09105</name>
</gene>
<comment type="pathway">
    <text evidence="1">Cofactor biosynthesis; molybdopterin biosynthesis.</text>
</comment>
<proteinExistence type="predicted"/>
<dbReference type="InterPro" id="IPR036425">
    <property type="entry name" value="MoaB/Mog-like_dom_sf"/>
</dbReference>
<reference evidence="4 5" key="1">
    <citation type="submission" date="2020-07" db="EMBL/GenBank/DDBJ databases">
        <title>Complete genome and description of Corynebacterium incognita strain Marseille-Q3630 sp. nov.</title>
        <authorList>
            <person name="Boxberger M."/>
        </authorList>
    </citation>
    <scope>NUCLEOTIDE SEQUENCE [LARGE SCALE GENOMIC DNA]</scope>
    <source>
        <strain evidence="4 5">Marseille-Q3630</strain>
    </source>
</reference>
<dbReference type="Gene3D" id="3.40.980.10">
    <property type="entry name" value="MoaB/Mog-like domain"/>
    <property type="match status" value="1"/>
</dbReference>
<sequence length="201" mass="20928">MSNTAMETPTTLPNAQQDTASRLGDIAEPDDAFLIASEQEDNLAPQRRALVVLVTDHPESFAEEANRLVTELLLEGNFQVDAAVTVKSKKSKIRQAIETAVVGGVDLVLTVGGTGVGPRDRTPEATEAVLDMRVPGIAQAVCSSGLACGAVDAGTSRGVAGVSGSTVIVNLASSRAALRDGMATVIPLVHHLVDQLQRYSV</sequence>
<dbReference type="PANTHER" id="PTHR43764:SF1">
    <property type="entry name" value="MOLYBDOPTERIN MOLYBDOTRANSFERASE"/>
    <property type="match status" value="1"/>
</dbReference>
<dbReference type="KEGG" id="cik:H0194_09105"/>
<keyword evidence="2" id="KW-0501">Molybdenum cofactor biosynthesis</keyword>